<name>A0A3P7K590_ONCOC</name>
<dbReference type="OrthoDB" id="5831756at2759"/>
<feature type="non-terminal residue" evidence="1">
    <location>
        <position position="1"/>
    </location>
</feature>
<dbReference type="AlphaFoldDB" id="A0A3P7K590"/>
<evidence type="ECO:0000313" key="1">
    <source>
        <dbReference type="EMBL" id="VDM96329.1"/>
    </source>
</evidence>
<proteinExistence type="predicted"/>
<organism evidence="1 2">
    <name type="scientific">Onchocerca ochengi</name>
    <name type="common">Filarial nematode worm</name>
    <dbReference type="NCBI Taxonomy" id="42157"/>
    <lineage>
        <taxon>Eukaryota</taxon>
        <taxon>Metazoa</taxon>
        <taxon>Ecdysozoa</taxon>
        <taxon>Nematoda</taxon>
        <taxon>Chromadorea</taxon>
        <taxon>Rhabditida</taxon>
        <taxon>Spirurina</taxon>
        <taxon>Spiruromorpha</taxon>
        <taxon>Filarioidea</taxon>
        <taxon>Onchocercidae</taxon>
        <taxon>Onchocerca</taxon>
    </lineage>
</organism>
<keyword evidence="2" id="KW-1185">Reference proteome</keyword>
<reference evidence="1 2" key="1">
    <citation type="submission" date="2018-08" db="EMBL/GenBank/DDBJ databases">
        <authorList>
            <person name="Laetsch R D."/>
            <person name="Stevens L."/>
            <person name="Kumar S."/>
            <person name="Blaxter L. M."/>
        </authorList>
    </citation>
    <scope>NUCLEOTIDE SEQUENCE [LARGE SCALE GENOMIC DNA]</scope>
</reference>
<sequence length="90" mass="10744">GISEDSDYTSDVSFPVHHPNSSIHQWYNHLQQGKRHSRQYDKNLSQFEQASYEDEEDAYRQQYYAEDDGEHNEQAQKSSLFLFIYSKSNY</sequence>
<dbReference type="Proteomes" id="UP000271087">
    <property type="component" value="Unassembled WGS sequence"/>
</dbReference>
<dbReference type="EMBL" id="UYRW01008143">
    <property type="protein sequence ID" value="VDM96329.1"/>
    <property type="molecule type" value="Genomic_DNA"/>
</dbReference>
<accession>A0A3P7K590</accession>
<evidence type="ECO:0000313" key="2">
    <source>
        <dbReference type="Proteomes" id="UP000271087"/>
    </source>
</evidence>
<gene>
    <name evidence="1" type="ORF">NOO_LOCUS11518</name>
</gene>
<protein>
    <submittedName>
        <fullName evidence="1">Uncharacterized protein</fullName>
    </submittedName>
</protein>